<dbReference type="PANTHER" id="PTHR43791:SF36">
    <property type="entry name" value="TRANSPORTER, PUTATIVE (AFU_ORTHOLOGUE AFUA_6G08340)-RELATED"/>
    <property type="match status" value="1"/>
</dbReference>
<reference evidence="8" key="1">
    <citation type="journal article" date="2014" name="Int. J. Syst. Evol. Microbiol.">
        <title>Complete genome sequence of Corynebacterium casei LMG S-19264T (=DSM 44701T), isolated from a smear-ripened cheese.</title>
        <authorList>
            <consortium name="US DOE Joint Genome Institute (JGI-PGF)"/>
            <person name="Walter F."/>
            <person name="Albersmeier A."/>
            <person name="Kalinowski J."/>
            <person name="Ruckert C."/>
        </authorList>
    </citation>
    <scope>NUCLEOTIDE SEQUENCE</scope>
    <source>
        <strain evidence="8">JCM 10088</strain>
    </source>
</reference>
<feature type="transmembrane region" description="Helical" evidence="6">
    <location>
        <begin position="142"/>
        <end position="166"/>
    </location>
</feature>
<evidence type="ECO:0000256" key="6">
    <source>
        <dbReference type="SAM" id="Phobius"/>
    </source>
</evidence>
<organism evidence="8 9">
    <name type="scientific">Thermocladium modestius</name>
    <dbReference type="NCBI Taxonomy" id="62609"/>
    <lineage>
        <taxon>Archaea</taxon>
        <taxon>Thermoproteota</taxon>
        <taxon>Thermoprotei</taxon>
        <taxon>Thermoproteales</taxon>
        <taxon>Thermoproteaceae</taxon>
        <taxon>Thermocladium</taxon>
    </lineage>
</organism>
<dbReference type="InterPro" id="IPR020846">
    <property type="entry name" value="MFS_dom"/>
</dbReference>
<evidence type="ECO:0000256" key="4">
    <source>
        <dbReference type="ARBA" id="ARBA00022989"/>
    </source>
</evidence>
<dbReference type="SUPFAM" id="SSF103473">
    <property type="entry name" value="MFS general substrate transporter"/>
    <property type="match status" value="1"/>
</dbReference>
<feature type="transmembrane region" description="Helical" evidence="6">
    <location>
        <begin position="51"/>
        <end position="68"/>
    </location>
</feature>
<dbReference type="RefSeq" id="WP_188595954.1">
    <property type="nucleotide sequence ID" value="NZ_BMNL01000001.1"/>
</dbReference>
<dbReference type="Pfam" id="PF07690">
    <property type="entry name" value="MFS_1"/>
    <property type="match status" value="1"/>
</dbReference>
<evidence type="ECO:0000256" key="2">
    <source>
        <dbReference type="ARBA" id="ARBA00022448"/>
    </source>
</evidence>
<feature type="domain" description="Major facilitator superfamily (MFS) profile" evidence="7">
    <location>
        <begin position="18"/>
        <end position="419"/>
    </location>
</feature>
<dbReference type="GO" id="GO:0022857">
    <property type="term" value="F:transmembrane transporter activity"/>
    <property type="evidence" value="ECO:0007669"/>
    <property type="project" value="InterPro"/>
</dbReference>
<dbReference type="PROSITE" id="PS50850">
    <property type="entry name" value="MFS"/>
    <property type="match status" value="1"/>
</dbReference>
<dbReference type="Gene3D" id="1.20.1250.20">
    <property type="entry name" value="MFS general substrate transporter like domains"/>
    <property type="match status" value="2"/>
</dbReference>
<dbReference type="AlphaFoldDB" id="A0A830GUU8"/>
<comment type="caution">
    <text evidence="8">The sequence shown here is derived from an EMBL/GenBank/DDBJ whole genome shotgun (WGS) entry which is preliminary data.</text>
</comment>
<dbReference type="InterPro" id="IPR011701">
    <property type="entry name" value="MFS"/>
</dbReference>
<reference evidence="8" key="2">
    <citation type="submission" date="2020-09" db="EMBL/GenBank/DDBJ databases">
        <authorList>
            <person name="Sun Q."/>
            <person name="Ohkuma M."/>
        </authorList>
    </citation>
    <scope>NUCLEOTIDE SEQUENCE</scope>
    <source>
        <strain evidence="8">JCM 10088</strain>
    </source>
</reference>
<keyword evidence="4 6" id="KW-1133">Transmembrane helix</keyword>
<feature type="transmembrane region" description="Helical" evidence="6">
    <location>
        <begin position="303"/>
        <end position="321"/>
    </location>
</feature>
<evidence type="ECO:0000256" key="1">
    <source>
        <dbReference type="ARBA" id="ARBA00004141"/>
    </source>
</evidence>
<dbReference type="CDD" id="cd17319">
    <property type="entry name" value="MFS_ExuT_GudP_like"/>
    <property type="match status" value="1"/>
</dbReference>
<dbReference type="Proteomes" id="UP000610960">
    <property type="component" value="Unassembled WGS sequence"/>
</dbReference>
<keyword evidence="3 6" id="KW-0812">Transmembrane</keyword>
<dbReference type="GO" id="GO:0016020">
    <property type="term" value="C:membrane"/>
    <property type="evidence" value="ECO:0007669"/>
    <property type="project" value="UniProtKB-SubCell"/>
</dbReference>
<accession>A0A830GUU8</accession>
<feature type="transmembrane region" description="Helical" evidence="6">
    <location>
        <begin position="111"/>
        <end position="130"/>
    </location>
</feature>
<keyword evidence="9" id="KW-1185">Reference proteome</keyword>
<keyword evidence="5 6" id="KW-0472">Membrane</keyword>
<evidence type="ECO:0000313" key="9">
    <source>
        <dbReference type="Proteomes" id="UP000610960"/>
    </source>
</evidence>
<feature type="transmembrane region" description="Helical" evidence="6">
    <location>
        <begin position="356"/>
        <end position="382"/>
    </location>
</feature>
<feature type="transmembrane region" description="Helical" evidence="6">
    <location>
        <begin position="14"/>
        <end position="31"/>
    </location>
</feature>
<protein>
    <submittedName>
        <fullName evidence="8">MFS transporter</fullName>
    </submittedName>
</protein>
<feature type="transmembrane region" description="Helical" evidence="6">
    <location>
        <begin position="80"/>
        <end position="99"/>
    </location>
</feature>
<feature type="transmembrane region" description="Helical" evidence="6">
    <location>
        <begin position="327"/>
        <end position="349"/>
    </location>
</feature>
<feature type="transmembrane region" description="Helical" evidence="6">
    <location>
        <begin position="269"/>
        <end position="291"/>
    </location>
</feature>
<gene>
    <name evidence="8" type="primary">ttuB</name>
    <name evidence="8" type="ORF">GCM10007981_06090</name>
</gene>
<dbReference type="EMBL" id="BMNL01000001">
    <property type="protein sequence ID" value="GGP19994.1"/>
    <property type="molecule type" value="Genomic_DNA"/>
</dbReference>
<evidence type="ECO:0000256" key="5">
    <source>
        <dbReference type="ARBA" id="ARBA00023136"/>
    </source>
</evidence>
<dbReference type="OrthoDB" id="117970at2157"/>
<proteinExistence type="predicted"/>
<sequence length="423" mass="46756">MSEQELLNKTVKRLWIRIIPFVFILYIIAFLDRVNIGFAEVPMHQLLGFSYADLGLASGIFFIGYFIFQMPGTYLVDRIGAKVVVAVFLAGWGIFGILVGTVTNIVELDVYRFFEGFMEGAFFPGIIYYLSLWFPQKWRAQAVALFMMAIPVSEIINGPLAGYIITTIGWRWLFYIEGLLALIFSPIAYAFMTNRPNEAAWLAPEEKNALIAALTREAEEAAKKVKQSFGSAIANPVTVMLALIYFFWITDLYAVDIWSPAILKLGSTYGYVGVGYLISGIWLIGLVYMYLWGRHSDITMERIHHTAIPLIIGAIGAIIAIALPGNFYALVIALILLTMGILGPFGSFWSLPTMYLTGAVAAVAIGFVNSIGNLGGFVGPYIVGYIESATHSFALAYAVFVVFFVLAVALVYSLKAFKQITQA</sequence>
<keyword evidence="2" id="KW-0813">Transport</keyword>
<evidence type="ECO:0000256" key="3">
    <source>
        <dbReference type="ARBA" id="ARBA00022692"/>
    </source>
</evidence>
<dbReference type="PANTHER" id="PTHR43791">
    <property type="entry name" value="PERMEASE-RELATED"/>
    <property type="match status" value="1"/>
</dbReference>
<evidence type="ECO:0000313" key="8">
    <source>
        <dbReference type="EMBL" id="GGP19994.1"/>
    </source>
</evidence>
<name>A0A830GUU8_9CREN</name>
<comment type="subcellular location">
    <subcellularLocation>
        <location evidence="1">Membrane</location>
        <topology evidence="1">Multi-pass membrane protein</topology>
    </subcellularLocation>
</comment>
<dbReference type="InterPro" id="IPR036259">
    <property type="entry name" value="MFS_trans_sf"/>
</dbReference>
<feature type="transmembrane region" description="Helical" evidence="6">
    <location>
        <begin position="229"/>
        <end position="249"/>
    </location>
</feature>
<feature type="transmembrane region" description="Helical" evidence="6">
    <location>
        <begin position="394"/>
        <end position="414"/>
    </location>
</feature>
<evidence type="ECO:0000259" key="7">
    <source>
        <dbReference type="PROSITE" id="PS50850"/>
    </source>
</evidence>
<feature type="transmembrane region" description="Helical" evidence="6">
    <location>
        <begin position="172"/>
        <end position="192"/>
    </location>
</feature>